<dbReference type="GO" id="GO:0035267">
    <property type="term" value="C:NuA4 histone acetyltransferase complex"/>
    <property type="evidence" value="ECO:0007669"/>
    <property type="project" value="TreeGrafter"/>
</dbReference>
<evidence type="ECO:0000256" key="1">
    <source>
        <dbReference type="ARBA" id="ARBA00004123"/>
    </source>
</evidence>
<dbReference type="GeneID" id="88171681"/>
<dbReference type="InterPro" id="IPR002717">
    <property type="entry name" value="HAT_MYST-type"/>
</dbReference>
<keyword evidence="5" id="KW-0479">Metal-binding</keyword>
<dbReference type="EMBL" id="CP138894">
    <property type="protein sequence ID" value="WPK23374.1"/>
    <property type="molecule type" value="Genomic_DNA"/>
</dbReference>
<keyword evidence="11" id="KW-0539">Nucleus</keyword>
<keyword evidence="6" id="KW-0863">Zinc-finger</keyword>
<proteinExistence type="inferred from homology"/>
<feature type="active site" description="Proton donor/acceptor" evidence="13">
    <location>
        <position position="237"/>
    </location>
</feature>
<evidence type="ECO:0000256" key="5">
    <source>
        <dbReference type="ARBA" id="ARBA00022723"/>
    </source>
</evidence>
<protein>
    <recommendedName>
        <fullName evidence="3">histone acetyltransferase</fullName>
        <ecNumber evidence="3">2.3.1.48</ecNumber>
    </recommendedName>
</protein>
<dbReference type="GO" id="GO:0005634">
    <property type="term" value="C:nucleus"/>
    <property type="evidence" value="ECO:0007669"/>
    <property type="project" value="UniProtKB-SubCell"/>
</dbReference>
<dbReference type="EC" id="2.3.1.48" evidence="3"/>
<dbReference type="Gene3D" id="3.40.630.30">
    <property type="match status" value="1"/>
</dbReference>
<dbReference type="AlphaFoldDB" id="A0AAX4H4D5"/>
<feature type="region of interest" description="Disordered" evidence="14">
    <location>
        <begin position="302"/>
        <end position="324"/>
    </location>
</feature>
<keyword evidence="8" id="KW-0007">Acetylation</keyword>
<evidence type="ECO:0000256" key="4">
    <source>
        <dbReference type="ARBA" id="ARBA00022679"/>
    </source>
</evidence>
<accession>A0AAX4H4D5</accession>
<evidence type="ECO:0000259" key="15">
    <source>
        <dbReference type="PROSITE" id="PS51726"/>
    </source>
</evidence>
<evidence type="ECO:0000256" key="14">
    <source>
        <dbReference type="SAM" id="MobiDB-lite"/>
    </source>
</evidence>
<name>A0AAX4H4D5_9ASCO</name>
<evidence type="ECO:0000256" key="13">
    <source>
        <dbReference type="PIRSR" id="PIRSR602717-51"/>
    </source>
</evidence>
<evidence type="ECO:0000256" key="12">
    <source>
        <dbReference type="ARBA" id="ARBA00023315"/>
    </source>
</evidence>
<keyword evidence="7" id="KW-0862">Zinc</keyword>
<dbReference type="InterPro" id="IPR036388">
    <property type="entry name" value="WH-like_DNA-bd_sf"/>
</dbReference>
<keyword evidence="10" id="KW-0804">Transcription</keyword>
<dbReference type="PANTHER" id="PTHR10615:SF219">
    <property type="entry name" value="HISTONE ACETYLTRANSFERASE KAT5"/>
    <property type="match status" value="1"/>
</dbReference>
<dbReference type="InterPro" id="IPR050603">
    <property type="entry name" value="MYST_HAT"/>
</dbReference>
<evidence type="ECO:0000256" key="6">
    <source>
        <dbReference type="ARBA" id="ARBA00022771"/>
    </source>
</evidence>
<dbReference type="PANTHER" id="PTHR10615">
    <property type="entry name" value="HISTONE ACETYLTRANSFERASE"/>
    <property type="match status" value="1"/>
</dbReference>
<dbReference type="GO" id="GO:0006355">
    <property type="term" value="P:regulation of DNA-templated transcription"/>
    <property type="evidence" value="ECO:0007669"/>
    <property type="project" value="InterPro"/>
</dbReference>
<evidence type="ECO:0000256" key="11">
    <source>
        <dbReference type="ARBA" id="ARBA00023242"/>
    </source>
</evidence>
<evidence type="ECO:0000256" key="8">
    <source>
        <dbReference type="ARBA" id="ARBA00022990"/>
    </source>
</evidence>
<evidence type="ECO:0000313" key="16">
    <source>
        <dbReference type="EMBL" id="WPK23374.1"/>
    </source>
</evidence>
<keyword evidence="9" id="KW-0805">Transcription regulation</keyword>
<comment type="subcellular location">
    <subcellularLocation>
        <location evidence="1">Nucleus</location>
    </subcellularLocation>
</comment>
<dbReference type="Gene3D" id="1.10.10.10">
    <property type="entry name" value="Winged helix-like DNA-binding domain superfamily/Winged helix DNA-binding domain"/>
    <property type="match status" value="1"/>
</dbReference>
<sequence>MSSATPPCTPAENEYGVLHSRNIKHVEFGQFTIDTWYGNGAYFASARNGQLGTETTSVPRKKDGLPSVSGFWLDTLYVCDFCFKYTSDKSKLSLHMSSCPLNQEFPPIGTLVYADVKGKRLIKKVRGFRHELFCQNLSLFGKLFLDDKSVYYNVESYDFYIVYGASKMHAAENKLDDRTVYRPMGFFSKEITAWEPDNNLACICIFPPYQRLHLGSLLIEFLYAAAEAAGQQPLGPEFPLSPYGKQLYLRYWGKRIAFELFNSFENCDLITLGDLAVLTGFRREDLFFALEHMGVLYTADTSGSPPAEAVGEQNPTDEPEKVASRSKGKFFYLPFSRLQRLDNRALRSKSLTTPEFTYRILLRALMDWCEKNKVSTEILSTMLDPSCLLV</sequence>
<dbReference type="SUPFAM" id="SSF55729">
    <property type="entry name" value="Acyl-CoA N-acyltransferases (Nat)"/>
    <property type="match status" value="1"/>
</dbReference>
<organism evidence="16 17">
    <name type="scientific">Australozyma saopauloensis</name>
    <dbReference type="NCBI Taxonomy" id="291208"/>
    <lineage>
        <taxon>Eukaryota</taxon>
        <taxon>Fungi</taxon>
        <taxon>Dikarya</taxon>
        <taxon>Ascomycota</taxon>
        <taxon>Saccharomycotina</taxon>
        <taxon>Pichiomycetes</taxon>
        <taxon>Metschnikowiaceae</taxon>
        <taxon>Australozyma</taxon>
    </lineage>
</organism>
<evidence type="ECO:0000256" key="7">
    <source>
        <dbReference type="ARBA" id="ARBA00022833"/>
    </source>
</evidence>
<dbReference type="GO" id="GO:0008270">
    <property type="term" value="F:zinc ion binding"/>
    <property type="evidence" value="ECO:0007669"/>
    <property type="project" value="UniProtKB-KW"/>
</dbReference>
<dbReference type="PROSITE" id="PS51726">
    <property type="entry name" value="MYST_HAT"/>
    <property type="match status" value="1"/>
</dbReference>
<dbReference type="Pfam" id="PF01853">
    <property type="entry name" value="MOZ_SAS"/>
    <property type="match status" value="1"/>
</dbReference>
<dbReference type="InterPro" id="IPR016181">
    <property type="entry name" value="Acyl_CoA_acyltransferase"/>
</dbReference>
<gene>
    <name evidence="16" type="ORF">PUMCH_000612</name>
</gene>
<keyword evidence="4" id="KW-0808">Transferase</keyword>
<dbReference type="Gene3D" id="3.30.60.60">
    <property type="entry name" value="N-acetyl transferase-like"/>
    <property type="match status" value="1"/>
</dbReference>
<dbReference type="GO" id="GO:0046972">
    <property type="term" value="F:histone H4K16 acetyltransferase activity"/>
    <property type="evidence" value="ECO:0007669"/>
    <property type="project" value="TreeGrafter"/>
</dbReference>
<keyword evidence="12" id="KW-0012">Acyltransferase</keyword>
<evidence type="ECO:0000313" key="17">
    <source>
        <dbReference type="Proteomes" id="UP001338582"/>
    </source>
</evidence>
<dbReference type="KEGG" id="asau:88171681"/>
<dbReference type="Proteomes" id="UP001338582">
    <property type="component" value="Chromosome 1"/>
</dbReference>
<evidence type="ECO:0000256" key="10">
    <source>
        <dbReference type="ARBA" id="ARBA00023163"/>
    </source>
</evidence>
<keyword evidence="17" id="KW-1185">Reference proteome</keyword>
<evidence type="ECO:0000256" key="2">
    <source>
        <dbReference type="ARBA" id="ARBA00010107"/>
    </source>
</evidence>
<evidence type="ECO:0000256" key="9">
    <source>
        <dbReference type="ARBA" id="ARBA00023015"/>
    </source>
</evidence>
<dbReference type="RefSeq" id="XP_062875761.1">
    <property type="nucleotide sequence ID" value="XM_063019691.1"/>
</dbReference>
<reference evidence="16 17" key="1">
    <citation type="submission" date="2023-10" db="EMBL/GenBank/DDBJ databases">
        <title>Draft Genome Sequence of Candida saopaulonensis from a very Premature Infant with Sepsis.</title>
        <authorList>
            <person name="Ning Y."/>
            <person name="Dai R."/>
            <person name="Xiao M."/>
            <person name="Xu Y."/>
            <person name="Yan Q."/>
            <person name="Zhang L."/>
        </authorList>
    </citation>
    <scope>NUCLEOTIDE SEQUENCE [LARGE SCALE GENOMIC DNA]</scope>
    <source>
        <strain evidence="16 17">19XY460</strain>
    </source>
</reference>
<comment type="similarity">
    <text evidence="2">Belongs to the MYST (SAS/MOZ) family.</text>
</comment>
<evidence type="ECO:0000256" key="3">
    <source>
        <dbReference type="ARBA" id="ARBA00013184"/>
    </source>
</evidence>
<feature type="domain" description="MYST-type HAT" evidence="15">
    <location>
        <begin position="18"/>
        <end position="305"/>
    </location>
</feature>